<dbReference type="InterPro" id="IPR029068">
    <property type="entry name" value="Glyas_Bleomycin-R_OHBP_Dase"/>
</dbReference>
<gene>
    <name evidence="2" type="ORF">BJX67DRAFT_360330</name>
</gene>
<sequence length="149" mass="16821">MTTKTSESAQAHQQWQSPPQGSPCWIEIPARDTERLKKFYATVFPSWEWRRASEEASESVHHYRFADQKGLGGGIVKMPEACGAPVEQAMGSGMTVYYMVDSLNIIEKIIHDNGGSTCLGKTDESSFGWFMNFRDPEGNRFGCYQIQEQ</sequence>
<evidence type="ECO:0000313" key="2">
    <source>
        <dbReference type="EMBL" id="KAL2864810.1"/>
    </source>
</evidence>
<evidence type="ECO:0000313" key="3">
    <source>
        <dbReference type="Proteomes" id="UP001610432"/>
    </source>
</evidence>
<keyword evidence="3" id="KW-1185">Reference proteome</keyword>
<feature type="region of interest" description="Disordered" evidence="1">
    <location>
        <begin position="1"/>
        <end position="24"/>
    </location>
</feature>
<name>A0ABR4LJV0_9EURO</name>
<dbReference type="Gene3D" id="3.10.180.10">
    <property type="entry name" value="2,3-Dihydroxybiphenyl 1,2-Dioxygenase, domain 1"/>
    <property type="match status" value="1"/>
</dbReference>
<dbReference type="PANTHER" id="PTHR33993">
    <property type="entry name" value="GLYOXALASE-RELATED"/>
    <property type="match status" value="1"/>
</dbReference>
<reference evidence="2 3" key="1">
    <citation type="submission" date="2024-07" db="EMBL/GenBank/DDBJ databases">
        <title>Section-level genome sequencing and comparative genomics of Aspergillus sections Usti and Cavernicolus.</title>
        <authorList>
            <consortium name="Lawrence Berkeley National Laboratory"/>
            <person name="Nybo J.L."/>
            <person name="Vesth T.C."/>
            <person name="Theobald S."/>
            <person name="Frisvad J.C."/>
            <person name="Larsen T.O."/>
            <person name="Kjaerboelling I."/>
            <person name="Rothschild-Mancinelli K."/>
            <person name="Lyhne E.K."/>
            <person name="Kogle M.E."/>
            <person name="Barry K."/>
            <person name="Clum A."/>
            <person name="Na H."/>
            <person name="Ledsgaard L."/>
            <person name="Lin J."/>
            <person name="Lipzen A."/>
            <person name="Kuo A."/>
            <person name="Riley R."/>
            <person name="Mondo S."/>
            <person name="Labutti K."/>
            <person name="Haridas S."/>
            <person name="Pangalinan J."/>
            <person name="Salamov A.A."/>
            <person name="Simmons B.A."/>
            <person name="Magnuson J.K."/>
            <person name="Chen J."/>
            <person name="Drula E."/>
            <person name="Henrissat B."/>
            <person name="Wiebenga A."/>
            <person name="Lubbers R.J."/>
            <person name="Gomes A.C."/>
            <person name="Macurrencykelacurrency M.R."/>
            <person name="Stajich J."/>
            <person name="Grigoriev I.V."/>
            <person name="Mortensen U.H."/>
            <person name="De Vries R.P."/>
            <person name="Baker S.E."/>
            <person name="Andersen M.R."/>
        </authorList>
    </citation>
    <scope>NUCLEOTIDE SEQUENCE [LARGE SCALE GENOMIC DNA]</scope>
    <source>
        <strain evidence="2 3">CBS 449.75</strain>
    </source>
</reference>
<accession>A0ABR4LJV0</accession>
<feature type="compositionally biased region" description="Polar residues" evidence="1">
    <location>
        <begin position="1"/>
        <end position="19"/>
    </location>
</feature>
<dbReference type="CDD" id="cd07247">
    <property type="entry name" value="SgaA_N_like"/>
    <property type="match status" value="1"/>
</dbReference>
<evidence type="ECO:0000256" key="1">
    <source>
        <dbReference type="SAM" id="MobiDB-lite"/>
    </source>
</evidence>
<dbReference type="Proteomes" id="UP001610432">
    <property type="component" value="Unassembled WGS sequence"/>
</dbReference>
<dbReference type="RefSeq" id="XP_070883789.1">
    <property type="nucleotide sequence ID" value="XM_071029760.1"/>
</dbReference>
<proteinExistence type="predicted"/>
<organism evidence="2 3">
    <name type="scientific">Aspergillus lucknowensis</name>
    <dbReference type="NCBI Taxonomy" id="176173"/>
    <lineage>
        <taxon>Eukaryota</taxon>
        <taxon>Fungi</taxon>
        <taxon>Dikarya</taxon>
        <taxon>Ascomycota</taxon>
        <taxon>Pezizomycotina</taxon>
        <taxon>Eurotiomycetes</taxon>
        <taxon>Eurotiomycetidae</taxon>
        <taxon>Eurotiales</taxon>
        <taxon>Aspergillaceae</taxon>
        <taxon>Aspergillus</taxon>
        <taxon>Aspergillus subgen. Nidulantes</taxon>
    </lineage>
</organism>
<protein>
    <recommendedName>
        <fullName evidence="4">Glyoxalase-like domain-containing protein</fullName>
    </recommendedName>
</protein>
<dbReference type="GeneID" id="98144832"/>
<comment type="caution">
    <text evidence="2">The sequence shown here is derived from an EMBL/GenBank/DDBJ whole genome shotgun (WGS) entry which is preliminary data.</text>
</comment>
<dbReference type="PANTHER" id="PTHR33993:SF14">
    <property type="entry name" value="GB|AAF24581.1"/>
    <property type="match status" value="1"/>
</dbReference>
<evidence type="ECO:0008006" key="4">
    <source>
        <dbReference type="Google" id="ProtNLM"/>
    </source>
</evidence>
<dbReference type="EMBL" id="JBFXLQ010000037">
    <property type="protein sequence ID" value="KAL2864810.1"/>
    <property type="molecule type" value="Genomic_DNA"/>
</dbReference>
<dbReference type="InterPro" id="IPR052164">
    <property type="entry name" value="Anthracycline_SecMetBiosynth"/>
</dbReference>
<dbReference type="SUPFAM" id="SSF54593">
    <property type="entry name" value="Glyoxalase/Bleomycin resistance protein/Dihydroxybiphenyl dioxygenase"/>
    <property type="match status" value="1"/>
</dbReference>